<dbReference type="Proteomes" id="UP000216991">
    <property type="component" value="Unassembled WGS sequence"/>
</dbReference>
<keyword evidence="6 9" id="KW-1133">Transmembrane helix</keyword>
<evidence type="ECO:0000256" key="4">
    <source>
        <dbReference type="ARBA" id="ARBA00022692"/>
    </source>
</evidence>
<dbReference type="Gene3D" id="1.20.5.1930">
    <property type="match status" value="1"/>
</dbReference>
<evidence type="ECO:0000313" key="12">
    <source>
        <dbReference type="EMBL" id="OYQ25745.1"/>
    </source>
</evidence>
<protein>
    <recommendedName>
        <fullName evidence="14">Signal transduction histidine kinase subgroup 3 dimerisation and phosphoacceptor domain-containing protein</fullName>
    </recommendedName>
</protein>
<feature type="domain" description="Signal transduction histidine kinase subgroup 3 dimerisation and phosphoacceptor" evidence="11">
    <location>
        <begin position="351"/>
        <end position="417"/>
    </location>
</feature>
<dbReference type="InterPro" id="IPR036890">
    <property type="entry name" value="HATPase_C_sf"/>
</dbReference>
<dbReference type="Pfam" id="PF02518">
    <property type="entry name" value="HATPase_c"/>
    <property type="match status" value="1"/>
</dbReference>
<dbReference type="CDD" id="cd16917">
    <property type="entry name" value="HATPase_UhpB-NarQ-NarX-like"/>
    <property type="match status" value="1"/>
</dbReference>
<evidence type="ECO:0000256" key="2">
    <source>
        <dbReference type="ARBA" id="ARBA00022475"/>
    </source>
</evidence>
<evidence type="ECO:0000313" key="13">
    <source>
        <dbReference type="Proteomes" id="UP000216991"/>
    </source>
</evidence>
<reference evidence="12 13" key="1">
    <citation type="submission" date="2017-07" db="EMBL/GenBank/DDBJ databases">
        <title>Sandarakinorhabdus cyanobacteriorum sp. nov., a novel bacterium isolated from cyanobacterial aggregates in a eutrophic lake.</title>
        <authorList>
            <person name="Cai H."/>
        </authorList>
    </citation>
    <scope>NUCLEOTIDE SEQUENCE [LARGE SCALE GENOMIC DNA]</scope>
    <source>
        <strain evidence="12 13">TH057</strain>
    </source>
</reference>
<feature type="transmembrane region" description="Helical" evidence="9">
    <location>
        <begin position="115"/>
        <end position="135"/>
    </location>
</feature>
<keyword evidence="13" id="KW-1185">Reference proteome</keyword>
<dbReference type="Pfam" id="PF07730">
    <property type="entry name" value="HisKA_3"/>
    <property type="match status" value="1"/>
</dbReference>
<dbReference type="GO" id="GO:0046983">
    <property type="term" value="F:protein dimerization activity"/>
    <property type="evidence" value="ECO:0007669"/>
    <property type="project" value="InterPro"/>
</dbReference>
<keyword evidence="7" id="KW-0902">Two-component regulatory system</keyword>
<evidence type="ECO:0000256" key="1">
    <source>
        <dbReference type="ARBA" id="ARBA00004651"/>
    </source>
</evidence>
<evidence type="ECO:0000256" key="8">
    <source>
        <dbReference type="ARBA" id="ARBA00023136"/>
    </source>
</evidence>
<dbReference type="PANTHER" id="PTHR24421">
    <property type="entry name" value="NITRATE/NITRITE SENSOR PROTEIN NARX-RELATED"/>
    <property type="match status" value="1"/>
</dbReference>
<feature type="transmembrane region" description="Helical" evidence="9">
    <location>
        <begin position="147"/>
        <end position="169"/>
    </location>
</feature>
<dbReference type="InterPro" id="IPR011712">
    <property type="entry name" value="Sig_transdc_His_kin_sub3_dim/P"/>
</dbReference>
<feature type="domain" description="Histidine kinase/HSP90-like ATPase" evidence="10">
    <location>
        <begin position="455"/>
        <end position="545"/>
    </location>
</feature>
<evidence type="ECO:0000256" key="7">
    <source>
        <dbReference type="ARBA" id="ARBA00023012"/>
    </source>
</evidence>
<evidence type="ECO:0000259" key="10">
    <source>
        <dbReference type="Pfam" id="PF02518"/>
    </source>
</evidence>
<dbReference type="SUPFAM" id="SSF55874">
    <property type="entry name" value="ATPase domain of HSP90 chaperone/DNA topoisomerase II/histidine kinase"/>
    <property type="match status" value="1"/>
</dbReference>
<organism evidence="12 13">
    <name type="scientific">Sandarakinorhabdus cyanobacteriorum</name>
    <dbReference type="NCBI Taxonomy" id="1981098"/>
    <lineage>
        <taxon>Bacteria</taxon>
        <taxon>Pseudomonadati</taxon>
        <taxon>Pseudomonadota</taxon>
        <taxon>Alphaproteobacteria</taxon>
        <taxon>Sphingomonadales</taxon>
        <taxon>Sphingosinicellaceae</taxon>
        <taxon>Sandarakinorhabdus</taxon>
    </lineage>
</organism>
<keyword evidence="3" id="KW-0808">Transferase</keyword>
<dbReference type="EMBL" id="NOXT01000121">
    <property type="protein sequence ID" value="OYQ25745.1"/>
    <property type="molecule type" value="Genomic_DNA"/>
</dbReference>
<name>A0A255YAT5_9SPHN</name>
<keyword evidence="4 9" id="KW-0812">Transmembrane</keyword>
<evidence type="ECO:0000256" key="5">
    <source>
        <dbReference type="ARBA" id="ARBA00022777"/>
    </source>
</evidence>
<evidence type="ECO:0000256" key="3">
    <source>
        <dbReference type="ARBA" id="ARBA00022679"/>
    </source>
</evidence>
<dbReference type="AlphaFoldDB" id="A0A255YAT5"/>
<feature type="transmembrane region" description="Helical" evidence="9">
    <location>
        <begin position="75"/>
        <end position="95"/>
    </location>
</feature>
<evidence type="ECO:0000259" key="11">
    <source>
        <dbReference type="Pfam" id="PF07730"/>
    </source>
</evidence>
<dbReference type="PANTHER" id="PTHR24421:SF37">
    <property type="entry name" value="SENSOR HISTIDINE KINASE NARS"/>
    <property type="match status" value="1"/>
</dbReference>
<evidence type="ECO:0000256" key="6">
    <source>
        <dbReference type="ARBA" id="ARBA00022989"/>
    </source>
</evidence>
<evidence type="ECO:0008006" key="14">
    <source>
        <dbReference type="Google" id="ProtNLM"/>
    </source>
</evidence>
<keyword evidence="8 9" id="KW-0472">Membrane</keyword>
<feature type="transmembrane region" description="Helical" evidence="9">
    <location>
        <begin position="44"/>
        <end position="63"/>
    </location>
</feature>
<dbReference type="GO" id="GO:0000155">
    <property type="term" value="F:phosphorelay sensor kinase activity"/>
    <property type="evidence" value="ECO:0007669"/>
    <property type="project" value="InterPro"/>
</dbReference>
<sequence length="555" mass="59768">MLKKILTHNRADRVSALARVALALPTLGAVLYDPPQPQAYAPWVFGLLLAYAAMAALVALVVWRRPLSAPPIGQYVHVIDVAMFGALVFLTRGVISPLFPLYLFSVLSATLRWDWRGALGTSIAIILLFLAAAALPGTQLDVGEDDLLRFVVRLGQIIVIGALLAYIGVQRERYWRELMRLARPVEAQAATIPDAIRLCLAHVRSFFGVTSAIFIWESRDEPGWRIMRDGDGPPLPPLPGQGWAGPVAGGVAGSTFEYRADGRDCRRYDGDGTLHTVTGQLLDPQLAAAWGMAEGIATAISCDALDGWLLIPKAATVDDLYLARALSVQLGAALGNAAAADAWRDAAAREERVRVAHDLHDGILQFLTGLSLQLRLMDRQITTDPEAVAGRIATLSAALRQEQQDLRRVLEGIRPRASGPAEPGGPMADWLPGLARQWDISIAADIAAEPPPAVADDIRLITREAVANAVRHGGARHVSVHSAATADAWHLAIVDNGHGFAVPGQFTAESLRQRNMGPRSIMHRLAQLGGQLRLETGPQGTRLDMCFSTPAKAHP</sequence>
<evidence type="ECO:0000256" key="9">
    <source>
        <dbReference type="SAM" id="Phobius"/>
    </source>
</evidence>
<keyword evidence="2" id="KW-1003">Cell membrane</keyword>
<proteinExistence type="predicted"/>
<comment type="caution">
    <text evidence="12">The sequence shown here is derived from an EMBL/GenBank/DDBJ whole genome shotgun (WGS) entry which is preliminary data.</text>
</comment>
<dbReference type="InterPro" id="IPR050482">
    <property type="entry name" value="Sensor_HK_TwoCompSys"/>
</dbReference>
<keyword evidence="5" id="KW-0418">Kinase</keyword>
<dbReference type="OrthoDB" id="8013578at2"/>
<dbReference type="GO" id="GO:0005886">
    <property type="term" value="C:plasma membrane"/>
    <property type="evidence" value="ECO:0007669"/>
    <property type="project" value="UniProtKB-SubCell"/>
</dbReference>
<comment type="subcellular location">
    <subcellularLocation>
        <location evidence="1">Cell membrane</location>
        <topology evidence="1">Multi-pass membrane protein</topology>
    </subcellularLocation>
</comment>
<dbReference type="InterPro" id="IPR003594">
    <property type="entry name" value="HATPase_dom"/>
</dbReference>
<gene>
    <name evidence="12" type="ORF">CHU93_13565</name>
</gene>
<accession>A0A255YAT5</accession>
<dbReference type="RefSeq" id="WP_094474694.1">
    <property type="nucleotide sequence ID" value="NZ_NOXT01000121.1"/>
</dbReference>
<dbReference type="Gene3D" id="3.30.565.10">
    <property type="entry name" value="Histidine kinase-like ATPase, C-terminal domain"/>
    <property type="match status" value="1"/>
</dbReference>